<dbReference type="AlphaFoldDB" id="A0A7W6GNM0"/>
<reference evidence="1 2" key="1">
    <citation type="submission" date="2020-08" db="EMBL/GenBank/DDBJ databases">
        <title>Genomic Encyclopedia of Type Strains, Phase IV (KMG-IV): sequencing the most valuable type-strain genomes for metagenomic binning, comparative biology and taxonomic classification.</title>
        <authorList>
            <person name="Goeker M."/>
        </authorList>
    </citation>
    <scope>NUCLEOTIDE SEQUENCE [LARGE SCALE GENOMIC DNA]</scope>
    <source>
        <strain evidence="1 2">DSM 29348</strain>
    </source>
</reference>
<keyword evidence="2" id="KW-1185">Reference proteome</keyword>
<organism evidence="1 2">
    <name type="scientific">Sphingobium fontiphilum</name>
    <dbReference type="NCBI Taxonomy" id="944425"/>
    <lineage>
        <taxon>Bacteria</taxon>
        <taxon>Pseudomonadati</taxon>
        <taxon>Pseudomonadota</taxon>
        <taxon>Alphaproteobacteria</taxon>
        <taxon>Sphingomonadales</taxon>
        <taxon>Sphingomonadaceae</taxon>
        <taxon>Sphingobium</taxon>
    </lineage>
</organism>
<evidence type="ECO:0000313" key="1">
    <source>
        <dbReference type="EMBL" id="MBB3982426.1"/>
    </source>
</evidence>
<dbReference type="Proteomes" id="UP000552757">
    <property type="component" value="Unassembled WGS sequence"/>
</dbReference>
<proteinExistence type="predicted"/>
<accession>A0A7W6GNM0</accession>
<dbReference type="RefSeq" id="WP_183955486.1">
    <property type="nucleotide sequence ID" value="NZ_JACIEB010000004.1"/>
</dbReference>
<protein>
    <recommendedName>
        <fullName evidence="3">Flagellar protein FliT</fullName>
    </recommendedName>
</protein>
<comment type="caution">
    <text evidence="1">The sequence shown here is derived from an EMBL/GenBank/DDBJ whole genome shotgun (WGS) entry which is preliminary data.</text>
</comment>
<sequence length="102" mass="10781">MTQGAAMIDDMAVAADALRRALDSQDVAAIESAAIRLDHATRTARAQGAWRADPALRDALRSLSAVLDSTRVRTRILSDQAAQRLSLLAAHGAATAPLTYGR</sequence>
<evidence type="ECO:0008006" key="3">
    <source>
        <dbReference type="Google" id="ProtNLM"/>
    </source>
</evidence>
<name>A0A7W6GNM0_9SPHN</name>
<evidence type="ECO:0000313" key="2">
    <source>
        <dbReference type="Proteomes" id="UP000552757"/>
    </source>
</evidence>
<dbReference type="EMBL" id="JACIEB010000004">
    <property type="protein sequence ID" value="MBB3982426.1"/>
    <property type="molecule type" value="Genomic_DNA"/>
</dbReference>
<gene>
    <name evidence="1" type="ORF">GGR44_002089</name>
</gene>